<dbReference type="RefSeq" id="WP_344730839.1">
    <property type="nucleotide sequence ID" value="NZ_BAABBI010000005.1"/>
</dbReference>
<organism evidence="2 3">
    <name type="scientific">Corallibacter vietnamensis</name>
    <dbReference type="NCBI Taxonomy" id="904130"/>
    <lineage>
        <taxon>Bacteria</taxon>
        <taxon>Pseudomonadati</taxon>
        <taxon>Bacteroidota</taxon>
        <taxon>Flavobacteriia</taxon>
        <taxon>Flavobacteriales</taxon>
        <taxon>Flavobacteriaceae</taxon>
        <taxon>Corallibacter</taxon>
    </lineage>
</organism>
<name>A0ABP7HHN0_9FLAO</name>
<keyword evidence="1" id="KW-1133">Transmembrane helix</keyword>
<gene>
    <name evidence="2" type="ORF">GCM10022271_23890</name>
</gene>
<evidence type="ECO:0000313" key="3">
    <source>
        <dbReference type="Proteomes" id="UP001501456"/>
    </source>
</evidence>
<feature type="transmembrane region" description="Helical" evidence="1">
    <location>
        <begin position="64"/>
        <end position="82"/>
    </location>
</feature>
<accession>A0ABP7HHN0</accession>
<feature type="transmembrane region" description="Helical" evidence="1">
    <location>
        <begin position="41"/>
        <end position="57"/>
    </location>
</feature>
<keyword evidence="1" id="KW-0812">Transmembrane</keyword>
<proteinExistence type="predicted"/>
<comment type="caution">
    <text evidence="2">The sequence shown here is derived from an EMBL/GenBank/DDBJ whole genome shotgun (WGS) entry which is preliminary data.</text>
</comment>
<dbReference type="EMBL" id="BAABBI010000005">
    <property type="protein sequence ID" value="GAA3790735.1"/>
    <property type="molecule type" value="Genomic_DNA"/>
</dbReference>
<feature type="transmembrane region" description="Helical" evidence="1">
    <location>
        <begin position="150"/>
        <end position="171"/>
    </location>
</feature>
<evidence type="ECO:0000313" key="2">
    <source>
        <dbReference type="EMBL" id="GAA3790735.1"/>
    </source>
</evidence>
<keyword evidence="1" id="KW-0472">Membrane</keyword>
<keyword evidence="3" id="KW-1185">Reference proteome</keyword>
<evidence type="ECO:0000256" key="1">
    <source>
        <dbReference type="SAM" id="Phobius"/>
    </source>
</evidence>
<sequence length="172" mass="20285">MKRTDLKKIDYIVLGLYLIIGFLIFIFYYQNIIPQKTINESILAFGFGCPFLLYGLYYKRFRNVKVITIWTLIALFQIGIYLKFKQKSDFISVIGSSYLEYLIMLPISIIIFSLLRYLYWLIYKQELVITALNFKTGEIVENRRLRGTDFAFSIIGMSIMIFGIDFVIELIN</sequence>
<reference evidence="3" key="1">
    <citation type="journal article" date="2019" name="Int. J. Syst. Evol. Microbiol.">
        <title>The Global Catalogue of Microorganisms (GCM) 10K type strain sequencing project: providing services to taxonomists for standard genome sequencing and annotation.</title>
        <authorList>
            <consortium name="The Broad Institute Genomics Platform"/>
            <consortium name="The Broad Institute Genome Sequencing Center for Infectious Disease"/>
            <person name="Wu L."/>
            <person name="Ma J."/>
        </authorList>
    </citation>
    <scope>NUCLEOTIDE SEQUENCE [LARGE SCALE GENOMIC DNA]</scope>
    <source>
        <strain evidence="3">JCM 17525</strain>
    </source>
</reference>
<feature type="transmembrane region" description="Helical" evidence="1">
    <location>
        <begin position="12"/>
        <end position="29"/>
    </location>
</feature>
<dbReference type="Proteomes" id="UP001501456">
    <property type="component" value="Unassembled WGS sequence"/>
</dbReference>
<feature type="transmembrane region" description="Helical" evidence="1">
    <location>
        <begin position="102"/>
        <end position="122"/>
    </location>
</feature>
<protein>
    <submittedName>
        <fullName evidence="2">Uncharacterized protein</fullName>
    </submittedName>
</protein>